<evidence type="ECO:0000313" key="13">
    <source>
        <dbReference type="Proteomes" id="UP000317691"/>
    </source>
</evidence>
<protein>
    <recommendedName>
        <fullName evidence="7">Orotidine 5'-phosphate decarboxylase</fullName>
        <ecNumber evidence="7">4.1.1.23</ecNumber>
    </recommendedName>
    <alternativeName>
        <fullName evidence="7">OMP decarboxylase</fullName>
        <shortName evidence="7">OMPDCase</shortName>
        <shortName evidence="7">OMPdecase</shortName>
    </alternativeName>
</protein>
<proteinExistence type="inferred from homology"/>
<organism evidence="12 13">
    <name type="scientific">Eiseniibacteriota bacterium</name>
    <dbReference type="NCBI Taxonomy" id="2212470"/>
    <lineage>
        <taxon>Bacteria</taxon>
        <taxon>Candidatus Eiseniibacteriota</taxon>
    </lineage>
</organism>
<comment type="catalytic activity">
    <reaction evidence="6 7 10">
        <text>orotidine 5'-phosphate + H(+) = UMP + CO2</text>
        <dbReference type="Rhea" id="RHEA:11596"/>
        <dbReference type="ChEBI" id="CHEBI:15378"/>
        <dbReference type="ChEBI" id="CHEBI:16526"/>
        <dbReference type="ChEBI" id="CHEBI:57538"/>
        <dbReference type="ChEBI" id="CHEBI:57865"/>
        <dbReference type="EC" id="4.1.1.23"/>
    </reaction>
</comment>
<dbReference type="HAMAP" id="MF_01200_B">
    <property type="entry name" value="OMPdecase_type1_B"/>
    <property type="match status" value="1"/>
</dbReference>
<feature type="active site" description="For OMPdecase activity" evidence="8">
    <location>
        <position position="79"/>
    </location>
</feature>
<dbReference type="PANTHER" id="PTHR32119">
    <property type="entry name" value="OROTIDINE 5'-PHOSPHATE DECARBOXYLASE"/>
    <property type="match status" value="1"/>
</dbReference>
<feature type="binding site" evidence="7 9">
    <location>
        <position position="225"/>
    </location>
    <ligand>
        <name>substrate</name>
    </ligand>
</feature>
<dbReference type="SMART" id="SM00934">
    <property type="entry name" value="OMPdecase"/>
    <property type="match status" value="1"/>
</dbReference>
<dbReference type="PROSITE" id="PS00156">
    <property type="entry name" value="OMPDECASE"/>
    <property type="match status" value="1"/>
</dbReference>
<evidence type="ECO:0000256" key="2">
    <source>
        <dbReference type="ARBA" id="ARBA00004861"/>
    </source>
</evidence>
<dbReference type="Proteomes" id="UP000317691">
    <property type="component" value="Unassembled WGS sequence"/>
</dbReference>
<dbReference type="SUPFAM" id="SSF51366">
    <property type="entry name" value="Ribulose-phoshate binding barrel"/>
    <property type="match status" value="1"/>
</dbReference>
<dbReference type="EMBL" id="VBOZ01000022">
    <property type="protein sequence ID" value="TMQ64372.1"/>
    <property type="molecule type" value="Genomic_DNA"/>
</dbReference>
<evidence type="ECO:0000256" key="4">
    <source>
        <dbReference type="ARBA" id="ARBA00022975"/>
    </source>
</evidence>
<evidence type="ECO:0000256" key="8">
    <source>
        <dbReference type="PIRSR" id="PIRSR614732-1"/>
    </source>
</evidence>
<dbReference type="GO" id="GO:0004590">
    <property type="term" value="F:orotidine-5'-phosphate decarboxylase activity"/>
    <property type="evidence" value="ECO:0007669"/>
    <property type="project" value="UniProtKB-UniRule"/>
</dbReference>
<comment type="subunit">
    <text evidence="7">Homodimer.</text>
</comment>
<dbReference type="Pfam" id="PF00215">
    <property type="entry name" value="OMPdecase"/>
    <property type="match status" value="1"/>
</dbReference>
<feature type="binding site" evidence="7">
    <location>
        <begin position="74"/>
        <end position="83"/>
    </location>
    <ligand>
        <name>substrate</name>
    </ligand>
</feature>
<comment type="similarity">
    <text evidence="7">Belongs to the OMP decarboxylase family. Type 1 subfamily.</text>
</comment>
<feature type="active site" description="For OMPdecase activity" evidence="8">
    <location>
        <position position="74"/>
    </location>
</feature>
<evidence type="ECO:0000256" key="3">
    <source>
        <dbReference type="ARBA" id="ARBA00022793"/>
    </source>
</evidence>
<evidence type="ECO:0000256" key="7">
    <source>
        <dbReference type="HAMAP-Rule" id="MF_01200"/>
    </source>
</evidence>
<dbReference type="GO" id="GO:0005829">
    <property type="term" value="C:cytosol"/>
    <property type="evidence" value="ECO:0007669"/>
    <property type="project" value="TreeGrafter"/>
</dbReference>
<evidence type="ECO:0000256" key="6">
    <source>
        <dbReference type="ARBA" id="ARBA00049157"/>
    </source>
</evidence>
<evidence type="ECO:0000259" key="11">
    <source>
        <dbReference type="SMART" id="SM00934"/>
    </source>
</evidence>
<name>A0A538TL86_UNCEI</name>
<reference evidence="12 13" key="1">
    <citation type="journal article" date="2019" name="Nat. Microbiol.">
        <title>Mediterranean grassland soil C-N compound turnover is dependent on rainfall and depth, and is mediated by genomically divergent microorganisms.</title>
        <authorList>
            <person name="Diamond S."/>
            <person name="Andeer P.F."/>
            <person name="Li Z."/>
            <person name="Crits-Christoph A."/>
            <person name="Burstein D."/>
            <person name="Anantharaman K."/>
            <person name="Lane K.R."/>
            <person name="Thomas B.C."/>
            <person name="Pan C."/>
            <person name="Northen T.R."/>
            <person name="Banfield J.F."/>
        </authorList>
    </citation>
    <scope>NUCLEOTIDE SEQUENCE [LARGE SCALE GENOMIC DNA]</scope>
    <source>
        <strain evidence="12">WS_9</strain>
    </source>
</reference>
<comment type="function">
    <text evidence="1 7">Catalyzes the decarboxylation of orotidine 5'-monophosphate (OMP) to uridine 5'-monophosphate (UMP).</text>
</comment>
<dbReference type="InterPro" id="IPR013785">
    <property type="entry name" value="Aldolase_TIM"/>
</dbReference>
<dbReference type="NCBIfam" id="TIGR01740">
    <property type="entry name" value="pyrF"/>
    <property type="match status" value="1"/>
</dbReference>
<feature type="active site" description="For OMPdecase activity" evidence="8">
    <location>
        <position position="76"/>
    </location>
</feature>
<dbReference type="Gene3D" id="3.20.20.70">
    <property type="entry name" value="Aldolase class I"/>
    <property type="match status" value="1"/>
</dbReference>
<evidence type="ECO:0000256" key="10">
    <source>
        <dbReference type="RuleBase" id="RU000512"/>
    </source>
</evidence>
<evidence type="ECO:0000256" key="1">
    <source>
        <dbReference type="ARBA" id="ARBA00002356"/>
    </source>
</evidence>
<dbReference type="InterPro" id="IPR047596">
    <property type="entry name" value="OMPdecase_bac"/>
</dbReference>
<feature type="active site" description="Proton donor" evidence="7">
    <location>
        <position position="76"/>
    </location>
</feature>
<feature type="binding site" evidence="7 9">
    <location>
        <position position="224"/>
    </location>
    <ligand>
        <name>substrate</name>
    </ligand>
</feature>
<feature type="binding site" evidence="7 9">
    <location>
        <position position="25"/>
    </location>
    <ligand>
        <name>substrate</name>
    </ligand>
</feature>
<keyword evidence="3 7" id="KW-0210">Decarboxylase</keyword>
<feature type="binding site" evidence="7 9">
    <location>
        <position position="133"/>
    </location>
    <ligand>
        <name>substrate</name>
    </ligand>
</feature>
<comment type="caution">
    <text evidence="12">The sequence shown here is derived from an EMBL/GenBank/DDBJ whole genome shotgun (WGS) entry which is preliminary data.</text>
</comment>
<dbReference type="GO" id="GO:0044205">
    <property type="term" value="P:'de novo' UMP biosynthetic process"/>
    <property type="evidence" value="ECO:0007669"/>
    <property type="project" value="UniProtKB-UniRule"/>
</dbReference>
<dbReference type="InterPro" id="IPR018089">
    <property type="entry name" value="OMPdecase_AS"/>
</dbReference>
<evidence type="ECO:0000256" key="5">
    <source>
        <dbReference type="ARBA" id="ARBA00023239"/>
    </source>
</evidence>
<feature type="binding site" evidence="7 9">
    <location>
        <position position="195"/>
    </location>
    <ligand>
        <name>substrate</name>
    </ligand>
</feature>
<feature type="domain" description="Orotidine 5'-phosphate decarboxylase" evidence="11">
    <location>
        <begin position="19"/>
        <end position="240"/>
    </location>
</feature>
<dbReference type="InterPro" id="IPR011060">
    <property type="entry name" value="RibuloseP-bd_barrel"/>
</dbReference>
<accession>A0A538TL86</accession>
<dbReference type="AlphaFoldDB" id="A0A538TL86"/>
<dbReference type="CDD" id="cd04725">
    <property type="entry name" value="OMP_decarboxylase_like"/>
    <property type="match status" value="1"/>
</dbReference>
<dbReference type="InterPro" id="IPR001754">
    <property type="entry name" value="OMPdeCOase_dom"/>
</dbReference>
<dbReference type="EC" id="4.1.1.23" evidence="7"/>
<keyword evidence="5 7" id="KW-0456">Lyase</keyword>
<dbReference type="PANTHER" id="PTHR32119:SF2">
    <property type="entry name" value="OROTIDINE 5'-PHOSPHATE DECARBOXYLASE"/>
    <property type="match status" value="1"/>
</dbReference>
<dbReference type="GO" id="GO:0006207">
    <property type="term" value="P:'de novo' pyrimidine nucleobase biosynthetic process"/>
    <property type="evidence" value="ECO:0007669"/>
    <property type="project" value="InterPro"/>
</dbReference>
<keyword evidence="4 7" id="KW-0665">Pyrimidine biosynthesis</keyword>
<sequence length="255" mass="27095">MTRPTPGPRAGVQSKLRDNLIVALDTPDLDVALRHVDRLGDAILWYKVGLQLFCASGRQAVLALAERGKEIFLDLKLHDIPATVERAILALEGLPVSLLTVHASGGPKMLSAAAAAARSLNVPPRVLGVTMLTSLDGTEIPALWNERTGLEEKVLGLARLGARSGIAGVVASPLELAALRREFPRPFLIVTPGVRGPGEATHDQKRTLSLPEALAGGADYVVVGRPILEASDAMTVIAGYEAAVIDRFSTERNDR</sequence>
<evidence type="ECO:0000313" key="12">
    <source>
        <dbReference type="EMBL" id="TMQ64372.1"/>
    </source>
</evidence>
<feature type="binding site" evidence="7 9">
    <location>
        <position position="47"/>
    </location>
    <ligand>
        <name>substrate</name>
    </ligand>
</feature>
<gene>
    <name evidence="7 12" type="primary">pyrF</name>
    <name evidence="12" type="ORF">E6K79_07760</name>
</gene>
<dbReference type="UniPathway" id="UPA00070">
    <property type="reaction ID" value="UER00120"/>
</dbReference>
<feature type="binding site" evidence="7 9">
    <location>
        <position position="204"/>
    </location>
    <ligand>
        <name>substrate</name>
    </ligand>
</feature>
<comment type="pathway">
    <text evidence="2 7 10">Pyrimidine metabolism; UMP biosynthesis via de novo pathway; UMP from orotate: step 2/2.</text>
</comment>
<dbReference type="NCBIfam" id="NF001273">
    <property type="entry name" value="PRK00230.1"/>
    <property type="match status" value="1"/>
</dbReference>
<dbReference type="InterPro" id="IPR014732">
    <property type="entry name" value="OMPdecase"/>
</dbReference>
<evidence type="ECO:0000256" key="9">
    <source>
        <dbReference type="PIRSR" id="PIRSR614732-2"/>
    </source>
</evidence>